<evidence type="ECO:0000256" key="2">
    <source>
        <dbReference type="ARBA" id="ARBA00022737"/>
    </source>
</evidence>
<dbReference type="InterPro" id="IPR001307">
    <property type="entry name" value="Thiosulphate_STrfase_CS"/>
</dbReference>
<evidence type="ECO:0000313" key="5">
    <source>
        <dbReference type="Proteomes" id="UP000192634"/>
    </source>
</evidence>
<keyword evidence="2" id="KW-0677">Repeat</keyword>
<reference evidence="4 5" key="1">
    <citation type="submission" date="2017-04" db="EMBL/GenBank/DDBJ databases">
        <authorList>
            <person name="Afonso C.L."/>
            <person name="Miller P.J."/>
            <person name="Scott M.A."/>
            <person name="Spackman E."/>
            <person name="Goraichik I."/>
            <person name="Dimitrov K.M."/>
            <person name="Suarez D.L."/>
            <person name="Swayne D.E."/>
        </authorList>
    </citation>
    <scope>NUCLEOTIDE SEQUENCE [LARGE SCALE GENOMIC DNA]</scope>
    <source>
        <strain evidence="4 5">CGMCC 1.12511</strain>
    </source>
</reference>
<evidence type="ECO:0000313" key="4">
    <source>
        <dbReference type="EMBL" id="SMC67784.1"/>
    </source>
</evidence>
<keyword evidence="1 4" id="KW-0808">Transferase</keyword>
<feature type="domain" description="Rhodanese" evidence="3">
    <location>
        <begin position="15"/>
        <end position="131"/>
    </location>
</feature>
<dbReference type="Proteomes" id="UP000192634">
    <property type="component" value="Unassembled WGS sequence"/>
</dbReference>
<dbReference type="PANTHER" id="PTHR11364:SF27">
    <property type="entry name" value="SULFURTRANSFERASE"/>
    <property type="match status" value="1"/>
</dbReference>
<protein>
    <submittedName>
        <fullName evidence="4">Thiosulfate/3-mercaptopyruvate sulfurtransferase</fullName>
    </submittedName>
</protein>
<dbReference type="InterPro" id="IPR036873">
    <property type="entry name" value="Rhodanese-like_dom_sf"/>
</dbReference>
<dbReference type="PANTHER" id="PTHR11364">
    <property type="entry name" value="THIOSULFATE SULFERTANSFERASE"/>
    <property type="match status" value="1"/>
</dbReference>
<dbReference type="SMART" id="SM00450">
    <property type="entry name" value="RHOD"/>
    <property type="match status" value="2"/>
</dbReference>
<dbReference type="RefSeq" id="WP_084451243.1">
    <property type="nucleotide sequence ID" value="NZ_FWXN01000007.1"/>
</dbReference>
<gene>
    <name evidence="4" type="ORF">SAMN06296429_10795</name>
</gene>
<name>A0A1W2B4L4_9MICO</name>
<keyword evidence="4" id="KW-0670">Pyruvate</keyword>
<dbReference type="CDD" id="cd01448">
    <property type="entry name" value="TST_Repeat_1"/>
    <property type="match status" value="1"/>
</dbReference>
<sequence>MTALITADGLLHEIDEKDLLVLDVQYTLTGDGPRLYTGGHVPGAPFVDLDTVLAGPAGEGGRHPLPDVETLQAGLRAAGLDDDSRVVVYDQGTSLGAARAWWVLRWAGVEDVRVLDGGLAAWRAAGGTVVTEPVSPEPGTVHLEADQLVALDAEDAVATAKLGVLVDARSPERYRGEEEPIDPVAGHIPGAVNVPMSDLVQPDGRLRPADELRERFAREDIDEVTVVGTYCGSGITAAHTALALHEAGVDADVYIGSWSEWITDPSRPIATGACPLPSSCPR</sequence>
<feature type="domain" description="Rhodanese" evidence="3">
    <location>
        <begin position="164"/>
        <end position="270"/>
    </location>
</feature>
<dbReference type="PROSITE" id="PS00380">
    <property type="entry name" value="RHODANESE_1"/>
    <property type="match status" value="1"/>
</dbReference>
<evidence type="ECO:0000259" key="3">
    <source>
        <dbReference type="PROSITE" id="PS50206"/>
    </source>
</evidence>
<organism evidence="4 5">
    <name type="scientific">Janibacter indicus</name>
    <dbReference type="NCBI Taxonomy" id="857417"/>
    <lineage>
        <taxon>Bacteria</taxon>
        <taxon>Bacillati</taxon>
        <taxon>Actinomycetota</taxon>
        <taxon>Actinomycetes</taxon>
        <taxon>Micrococcales</taxon>
        <taxon>Intrasporangiaceae</taxon>
        <taxon>Janibacter</taxon>
    </lineage>
</organism>
<dbReference type="EMBL" id="FWXN01000007">
    <property type="protein sequence ID" value="SMC67784.1"/>
    <property type="molecule type" value="Genomic_DNA"/>
</dbReference>
<dbReference type="GO" id="GO:0004792">
    <property type="term" value="F:thiosulfate-cyanide sulfurtransferase activity"/>
    <property type="evidence" value="ECO:0007669"/>
    <property type="project" value="InterPro"/>
</dbReference>
<accession>A0A1W2B4L4</accession>
<dbReference type="CDD" id="cd01449">
    <property type="entry name" value="TST_Repeat_2"/>
    <property type="match status" value="1"/>
</dbReference>
<dbReference type="SUPFAM" id="SSF52821">
    <property type="entry name" value="Rhodanese/Cell cycle control phosphatase"/>
    <property type="match status" value="2"/>
</dbReference>
<dbReference type="PROSITE" id="PS50206">
    <property type="entry name" value="RHODANESE_3"/>
    <property type="match status" value="2"/>
</dbReference>
<dbReference type="AlphaFoldDB" id="A0A1W2B4L4"/>
<proteinExistence type="predicted"/>
<evidence type="ECO:0000256" key="1">
    <source>
        <dbReference type="ARBA" id="ARBA00022679"/>
    </source>
</evidence>
<dbReference type="InterPro" id="IPR045078">
    <property type="entry name" value="TST/MPST-like"/>
</dbReference>
<dbReference type="Gene3D" id="3.40.250.10">
    <property type="entry name" value="Rhodanese-like domain"/>
    <property type="match status" value="2"/>
</dbReference>
<dbReference type="InterPro" id="IPR001763">
    <property type="entry name" value="Rhodanese-like_dom"/>
</dbReference>
<dbReference type="Pfam" id="PF00581">
    <property type="entry name" value="Rhodanese"/>
    <property type="match status" value="2"/>
</dbReference>
<dbReference type="OrthoDB" id="9770030at2"/>